<dbReference type="GO" id="GO:0008704">
    <property type="term" value="F:5-carboxymethyl-2-hydroxymuconate delta-isomerase activity"/>
    <property type="evidence" value="ECO:0007669"/>
    <property type="project" value="UniProtKB-EC"/>
</dbReference>
<dbReference type="EMBL" id="BBMN01000008">
    <property type="protein sequence ID" value="GAL05803.1"/>
    <property type="molecule type" value="Genomic_DNA"/>
</dbReference>
<dbReference type="AlphaFoldDB" id="A0A090QU53"/>
<comment type="caution">
    <text evidence="1">The sequence shown here is derived from an EMBL/GenBank/DDBJ whole genome shotgun (WGS) entry which is preliminary data.</text>
</comment>
<dbReference type="InterPro" id="IPR004220">
    <property type="entry name" value="5-COMe_2-OHmuconate_Isoase"/>
</dbReference>
<keyword evidence="1" id="KW-0413">Isomerase</keyword>
<dbReference type="eggNOG" id="COG3232">
    <property type="taxonomic scope" value="Bacteria"/>
</dbReference>
<protein>
    <submittedName>
        <fullName evidence="1">5-carboxymethyl-2-hydroxymuconate delta-isomerase</fullName>
        <ecNumber evidence="1">5.3.3.10</ecNumber>
    </submittedName>
</protein>
<dbReference type="Pfam" id="PF02962">
    <property type="entry name" value="CHMI"/>
    <property type="match status" value="1"/>
</dbReference>
<dbReference type="PANTHER" id="PTHR37950:SF1">
    <property type="entry name" value="4-HYDROXYPHENYLACETATE CATABOLISM PROTEIN"/>
    <property type="match status" value="1"/>
</dbReference>
<sequence>MPNLVMEYAEPVAERVNIPGLLADLHQVLLDSGVFVPDTVKSRSYPCQTWLVGEGADIDTFIHVQLSLLDGREPAVKRELSRALMTVLAQHATAVTSLTVDIRDMDRDCFMKISQ</sequence>
<dbReference type="PANTHER" id="PTHR37950">
    <property type="entry name" value="4-HYDROXYPHENYLACETATE CATABOLISM PROTEIN"/>
    <property type="match status" value="1"/>
</dbReference>
<dbReference type="Proteomes" id="UP000029227">
    <property type="component" value="Unassembled WGS sequence"/>
</dbReference>
<name>A0A090QU53_9GAMM</name>
<dbReference type="EC" id="5.3.3.10" evidence="1"/>
<reference evidence="1 2" key="1">
    <citation type="journal article" date="2014" name="Genome Announc.">
        <title>Draft Genome Sequences of Two Vibrionaceae Species, Vibrio ponticus C121 and Photobacterium aphoticum C119, Isolated as Coral Reef Microbiota.</title>
        <authorList>
            <person name="Al-saari N."/>
            <person name="Meirelles P.M."/>
            <person name="Mino S."/>
            <person name="Suda W."/>
            <person name="Oshima K."/>
            <person name="Hattori M."/>
            <person name="Ohkuma M."/>
            <person name="Thompson F.L."/>
            <person name="Gomez-Gil B."/>
            <person name="Sawabe T."/>
            <person name="Sawabe T."/>
        </authorList>
    </citation>
    <scope>NUCLEOTIDE SEQUENCE [LARGE SCALE GENOMIC DNA]</scope>
    <source>
        <strain evidence="1 2">JCM 19237</strain>
    </source>
</reference>
<dbReference type="STRING" id="754436.JCM19237_4876"/>
<evidence type="ECO:0000313" key="1">
    <source>
        <dbReference type="EMBL" id="GAL05803.1"/>
    </source>
</evidence>
<evidence type="ECO:0000313" key="2">
    <source>
        <dbReference type="Proteomes" id="UP000029227"/>
    </source>
</evidence>
<gene>
    <name evidence="1" type="ORF">JCM19237_4876</name>
</gene>
<dbReference type="SUPFAM" id="SSF55331">
    <property type="entry name" value="Tautomerase/MIF"/>
    <property type="match status" value="1"/>
</dbReference>
<accession>A0A090QU53</accession>
<dbReference type="Gene3D" id="3.30.429.10">
    <property type="entry name" value="Macrophage Migration Inhibitory Factor"/>
    <property type="match status" value="1"/>
</dbReference>
<dbReference type="InterPro" id="IPR014347">
    <property type="entry name" value="Tautomerase/MIF_sf"/>
</dbReference>
<proteinExistence type="predicted"/>
<organism evidence="1 2">
    <name type="scientific">Photobacterium aphoticum</name>
    <dbReference type="NCBI Taxonomy" id="754436"/>
    <lineage>
        <taxon>Bacteria</taxon>
        <taxon>Pseudomonadati</taxon>
        <taxon>Pseudomonadota</taxon>
        <taxon>Gammaproteobacteria</taxon>
        <taxon>Vibrionales</taxon>
        <taxon>Vibrionaceae</taxon>
        <taxon>Photobacterium</taxon>
    </lineage>
</organism>
<dbReference type="CDD" id="cd00580">
    <property type="entry name" value="CHMI"/>
    <property type="match status" value="1"/>
</dbReference>